<dbReference type="GO" id="GO:0017004">
    <property type="term" value="P:cytochrome complex assembly"/>
    <property type="evidence" value="ECO:0007669"/>
    <property type="project" value="UniProtKB-KW"/>
</dbReference>
<keyword evidence="1" id="KW-0813">Transport</keyword>
<dbReference type="PROSITE" id="PS50893">
    <property type="entry name" value="ABC_TRANSPORTER_2"/>
    <property type="match status" value="1"/>
</dbReference>
<evidence type="ECO:0000313" key="6">
    <source>
        <dbReference type="EMBL" id="GHO43701.1"/>
    </source>
</evidence>
<dbReference type="RefSeq" id="WP_220193160.1">
    <property type="nucleotide sequence ID" value="NZ_BNJF01000001.1"/>
</dbReference>
<evidence type="ECO:0000259" key="5">
    <source>
        <dbReference type="PROSITE" id="PS50893"/>
    </source>
</evidence>
<protein>
    <submittedName>
        <fullName evidence="6">ABC transporter ATP-binding protein</fullName>
    </submittedName>
</protein>
<evidence type="ECO:0000256" key="4">
    <source>
        <dbReference type="ARBA" id="ARBA00022840"/>
    </source>
</evidence>
<dbReference type="NCBIfam" id="TIGR01189">
    <property type="entry name" value="ccmA"/>
    <property type="match status" value="1"/>
</dbReference>
<dbReference type="PANTHER" id="PTHR42939:SF1">
    <property type="entry name" value="ABC TRANSPORTER ATP-BINDING PROTEIN ALBC-RELATED"/>
    <property type="match status" value="1"/>
</dbReference>
<reference evidence="6" key="1">
    <citation type="submission" date="2020-10" db="EMBL/GenBank/DDBJ databases">
        <title>Taxonomic study of unclassified bacteria belonging to the class Ktedonobacteria.</title>
        <authorList>
            <person name="Yabe S."/>
            <person name="Wang C.M."/>
            <person name="Zheng Y."/>
            <person name="Sakai Y."/>
            <person name="Cavaletti L."/>
            <person name="Monciardini P."/>
            <person name="Donadio S."/>
        </authorList>
    </citation>
    <scope>NUCLEOTIDE SEQUENCE</scope>
    <source>
        <strain evidence="6">SOSP1-1</strain>
    </source>
</reference>
<dbReference type="SUPFAM" id="SSF52540">
    <property type="entry name" value="P-loop containing nucleoside triphosphate hydrolases"/>
    <property type="match status" value="1"/>
</dbReference>
<accession>A0A8J3HUW3</accession>
<dbReference type="SMART" id="SM00382">
    <property type="entry name" value="AAA"/>
    <property type="match status" value="1"/>
</dbReference>
<keyword evidence="4 6" id="KW-0067">ATP-binding</keyword>
<dbReference type="GO" id="GO:0016887">
    <property type="term" value="F:ATP hydrolysis activity"/>
    <property type="evidence" value="ECO:0007669"/>
    <property type="project" value="InterPro"/>
</dbReference>
<dbReference type="Pfam" id="PF00005">
    <property type="entry name" value="ABC_tran"/>
    <property type="match status" value="1"/>
</dbReference>
<dbReference type="AlphaFoldDB" id="A0A8J3HUW3"/>
<keyword evidence="3" id="KW-0201">Cytochrome c-type biogenesis</keyword>
<dbReference type="InterPro" id="IPR027417">
    <property type="entry name" value="P-loop_NTPase"/>
</dbReference>
<dbReference type="InterPro" id="IPR003593">
    <property type="entry name" value="AAA+_ATPase"/>
</dbReference>
<evidence type="ECO:0000256" key="1">
    <source>
        <dbReference type="ARBA" id="ARBA00022448"/>
    </source>
</evidence>
<gene>
    <name evidence="6" type="ORF">KSX_18640</name>
</gene>
<evidence type="ECO:0000256" key="2">
    <source>
        <dbReference type="ARBA" id="ARBA00022741"/>
    </source>
</evidence>
<dbReference type="Gene3D" id="3.40.50.300">
    <property type="entry name" value="P-loop containing nucleotide triphosphate hydrolases"/>
    <property type="match status" value="1"/>
</dbReference>
<organism evidence="6 7">
    <name type="scientific">Ktedonospora formicarum</name>
    <dbReference type="NCBI Taxonomy" id="2778364"/>
    <lineage>
        <taxon>Bacteria</taxon>
        <taxon>Bacillati</taxon>
        <taxon>Chloroflexota</taxon>
        <taxon>Ktedonobacteria</taxon>
        <taxon>Ktedonobacterales</taxon>
        <taxon>Ktedonobacteraceae</taxon>
        <taxon>Ktedonospora</taxon>
    </lineage>
</organism>
<dbReference type="InterPro" id="IPR051782">
    <property type="entry name" value="ABC_Transporter_VariousFunc"/>
</dbReference>
<name>A0A8J3HUW3_9CHLR</name>
<evidence type="ECO:0000313" key="7">
    <source>
        <dbReference type="Proteomes" id="UP000612362"/>
    </source>
</evidence>
<dbReference type="GO" id="GO:0005524">
    <property type="term" value="F:ATP binding"/>
    <property type="evidence" value="ECO:0007669"/>
    <property type="project" value="UniProtKB-KW"/>
</dbReference>
<dbReference type="PANTHER" id="PTHR42939">
    <property type="entry name" value="ABC TRANSPORTER ATP-BINDING PROTEIN ALBC-RELATED"/>
    <property type="match status" value="1"/>
</dbReference>
<dbReference type="GO" id="GO:0022857">
    <property type="term" value="F:transmembrane transporter activity"/>
    <property type="evidence" value="ECO:0007669"/>
    <property type="project" value="InterPro"/>
</dbReference>
<keyword evidence="2" id="KW-0547">Nucleotide-binding</keyword>
<proteinExistence type="predicted"/>
<sequence length="237" mass="26724">MTSAPVAVEIQDLKKSYGFKPILRGIDLQVRAGERVALLGANGAGKTTLLRILACLAKPSAGSVHLYGWNCARDVQEVRRLIGFVGHQSYLYEELTARENLEFFARMYSVPEGRERALTWLNRVGLEKYARERVGTFSRGQLQRLSWARALLHQPDLLLLDEPDTGLDQQGLVLIDKLLDEHIERSGSAIFITHQLERAQALSDRIVLLARGRIARRCESEETSLETLRQVYQEVVG</sequence>
<dbReference type="InterPro" id="IPR003439">
    <property type="entry name" value="ABC_transporter-like_ATP-bd"/>
</dbReference>
<evidence type="ECO:0000256" key="3">
    <source>
        <dbReference type="ARBA" id="ARBA00022748"/>
    </source>
</evidence>
<dbReference type="EMBL" id="BNJF01000001">
    <property type="protein sequence ID" value="GHO43701.1"/>
    <property type="molecule type" value="Genomic_DNA"/>
</dbReference>
<feature type="domain" description="ABC transporter" evidence="5">
    <location>
        <begin position="8"/>
        <end position="236"/>
    </location>
</feature>
<keyword evidence="7" id="KW-1185">Reference proteome</keyword>
<comment type="caution">
    <text evidence="6">The sequence shown here is derived from an EMBL/GenBank/DDBJ whole genome shotgun (WGS) entry which is preliminary data.</text>
</comment>
<dbReference type="Proteomes" id="UP000612362">
    <property type="component" value="Unassembled WGS sequence"/>
</dbReference>
<dbReference type="InterPro" id="IPR005895">
    <property type="entry name" value="ABC_transptr_haem_export_CcmA"/>
</dbReference>